<dbReference type="PROSITE" id="PS50977">
    <property type="entry name" value="HTH_TETR_2"/>
    <property type="match status" value="1"/>
</dbReference>
<keyword evidence="2 4" id="KW-0238">DNA-binding</keyword>
<dbReference type="SUPFAM" id="SSF46689">
    <property type="entry name" value="Homeodomain-like"/>
    <property type="match status" value="1"/>
</dbReference>
<dbReference type="PANTHER" id="PTHR30055">
    <property type="entry name" value="HTH-TYPE TRANSCRIPTIONAL REGULATOR RUTR"/>
    <property type="match status" value="1"/>
</dbReference>
<dbReference type="Pfam" id="PF21351">
    <property type="entry name" value="TetR_C_41"/>
    <property type="match status" value="1"/>
</dbReference>
<organism evidence="6 7">
    <name type="scientific">Nocardioides marmorisolisilvae</name>
    <dbReference type="NCBI Taxonomy" id="1542737"/>
    <lineage>
        <taxon>Bacteria</taxon>
        <taxon>Bacillati</taxon>
        <taxon>Actinomycetota</taxon>
        <taxon>Actinomycetes</taxon>
        <taxon>Propionibacteriales</taxon>
        <taxon>Nocardioidaceae</taxon>
        <taxon>Nocardioides</taxon>
    </lineage>
</organism>
<protein>
    <submittedName>
        <fullName evidence="6">TetR/AcrR family transcriptional regulator</fullName>
    </submittedName>
</protein>
<gene>
    <name evidence="6" type="ORF">EFL95_00895</name>
</gene>
<proteinExistence type="predicted"/>
<dbReference type="OrthoDB" id="9805134at2"/>
<evidence type="ECO:0000313" key="7">
    <source>
        <dbReference type="Proteomes" id="UP000277094"/>
    </source>
</evidence>
<evidence type="ECO:0000256" key="2">
    <source>
        <dbReference type="ARBA" id="ARBA00023125"/>
    </source>
</evidence>
<dbReference type="PRINTS" id="PR00455">
    <property type="entry name" value="HTHTETR"/>
</dbReference>
<dbReference type="GO" id="GO:0000976">
    <property type="term" value="F:transcription cis-regulatory region binding"/>
    <property type="evidence" value="ECO:0007669"/>
    <property type="project" value="TreeGrafter"/>
</dbReference>
<accession>A0A3N0DZD6</accession>
<evidence type="ECO:0000256" key="3">
    <source>
        <dbReference type="ARBA" id="ARBA00023163"/>
    </source>
</evidence>
<keyword evidence="3" id="KW-0804">Transcription</keyword>
<sequence length="192" mass="20358">MTQAQRRESTRAALLEAGRTLFAERGYDAVAAEEIVTEAGVTRGALYHHFDGKAGLFEAVFVAIEAGLVEEFLESFQVGDPLDAMREGITRFLELSLEAGVQRIALIDAPVVLGWQRWHEIEAQYGLGLIQAGLDAAVAAGSIAPLPTAELANAFLGALVESALAVARADDPKAAKKKAEKVLVAMLDGLAT</sequence>
<keyword evidence="7" id="KW-1185">Reference proteome</keyword>
<dbReference type="PANTHER" id="PTHR30055:SF234">
    <property type="entry name" value="HTH-TYPE TRANSCRIPTIONAL REGULATOR BETI"/>
    <property type="match status" value="1"/>
</dbReference>
<keyword evidence="1" id="KW-0805">Transcription regulation</keyword>
<evidence type="ECO:0000256" key="4">
    <source>
        <dbReference type="PROSITE-ProRule" id="PRU00335"/>
    </source>
</evidence>
<reference evidence="6 7" key="1">
    <citation type="submission" date="2018-11" db="EMBL/GenBank/DDBJ databases">
        <authorList>
            <person name="Li F."/>
        </authorList>
    </citation>
    <scope>NUCLEOTIDE SEQUENCE [LARGE SCALE GENOMIC DNA]</scope>
    <source>
        <strain evidence="6 7">KIS18-7</strain>
    </source>
</reference>
<feature type="domain" description="HTH tetR-type" evidence="5">
    <location>
        <begin position="8"/>
        <end position="68"/>
    </location>
</feature>
<dbReference type="Proteomes" id="UP000277094">
    <property type="component" value="Unassembled WGS sequence"/>
</dbReference>
<name>A0A3N0DZD6_9ACTN</name>
<dbReference type="Pfam" id="PF00440">
    <property type="entry name" value="TetR_N"/>
    <property type="match status" value="1"/>
</dbReference>
<dbReference type="AlphaFoldDB" id="A0A3N0DZD6"/>
<dbReference type="EMBL" id="RJSG01000001">
    <property type="protein sequence ID" value="RNL80975.1"/>
    <property type="molecule type" value="Genomic_DNA"/>
</dbReference>
<feature type="DNA-binding region" description="H-T-H motif" evidence="4">
    <location>
        <begin position="31"/>
        <end position="50"/>
    </location>
</feature>
<dbReference type="GO" id="GO:0003700">
    <property type="term" value="F:DNA-binding transcription factor activity"/>
    <property type="evidence" value="ECO:0007669"/>
    <property type="project" value="TreeGrafter"/>
</dbReference>
<evidence type="ECO:0000256" key="1">
    <source>
        <dbReference type="ARBA" id="ARBA00023015"/>
    </source>
</evidence>
<dbReference type="InterPro" id="IPR049484">
    <property type="entry name" value="Rv0078-like_C"/>
</dbReference>
<dbReference type="InterPro" id="IPR001647">
    <property type="entry name" value="HTH_TetR"/>
</dbReference>
<dbReference type="Gene3D" id="1.10.357.10">
    <property type="entry name" value="Tetracycline Repressor, domain 2"/>
    <property type="match status" value="1"/>
</dbReference>
<evidence type="ECO:0000313" key="6">
    <source>
        <dbReference type="EMBL" id="RNL80975.1"/>
    </source>
</evidence>
<dbReference type="InterPro" id="IPR009057">
    <property type="entry name" value="Homeodomain-like_sf"/>
</dbReference>
<evidence type="ECO:0000259" key="5">
    <source>
        <dbReference type="PROSITE" id="PS50977"/>
    </source>
</evidence>
<comment type="caution">
    <text evidence="6">The sequence shown here is derived from an EMBL/GenBank/DDBJ whole genome shotgun (WGS) entry which is preliminary data.</text>
</comment>
<dbReference type="InterPro" id="IPR050109">
    <property type="entry name" value="HTH-type_TetR-like_transc_reg"/>
</dbReference>